<dbReference type="PROSITE" id="PS50026">
    <property type="entry name" value="EGF_3"/>
    <property type="match status" value="3"/>
</dbReference>
<evidence type="ECO:0000313" key="12">
    <source>
        <dbReference type="Ensembl" id="ENSOSIP00000008899.1"/>
    </source>
</evidence>
<keyword evidence="6" id="KW-0677">Repeat</keyword>
<dbReference type="InterPro" id="IPR017878">
    <property type="entry name" value="TB_dom"/>
</dbReference>
<evidence type="ECO:0000256" key="5">
    <source>
        <dbReference type="ARBA" id="ARBA00022729"/>
    </source>
</evidence>
<dbReference type="GO" id="GO:0005509">
    <property type="term" value="F:calcium ion binding"/>
    <property type="evidence" value="ECO:0007669"/>
    <property type="project" value="InterPro"/>
</dbReference>
<sequence length="237" mass="25511">ILFGTKCTKTLVIFSDIDECIVNGVMCRNGRCVNTEGSFQCICNAGFELTSDGKNCIDHDECATTNMCLNGMCINEDGSFKCICKPGFTLAPNGRYCTDIDECQTPGICMNGRCINSEGSFRCECPPGLAVDVDGRVCVDTHMRTTCYGAIKMGTCSRPLPGAVTKSECCCFSPDHGFGQPCQPCPSRNSGSISNHAFVHRLSIAASVTSAMSRTPAERTALVSGFFYCLYFIKSFG</sequence>
<dbReference type="InterPro" id="IPR018097">
    <property type="entry name" value="EGF_Ca-bd_CS"/>
</dbReference>
<dbReference type="Pfam" id="PF12662">
    <property type="entry name" value="cEGF"/>
    <property type="match status" value="2"/>
</dbReference>
<evidence type="ECO:0000256" key="3">
    <source>
        <dbReference type="ARBA" id="ARBA00022530"/>
    </source>
</evidence>
<dbReference type="PROSITE" id="PS01186">
    <property type="entry name" value="EGF_2"/>
    <property type="match status" value="2"/>
</dbReference>
<evidence type="ECO:0000256" key="1">
    <source>
        <dbReference type="ARBA" id="ARBA00004498"/>
    </source>
</evidence>
<dbReference type="FunFam" id="2.10.25.10:FF:000003">
    <property type="entry name" value="fibrillin-1 isoform X1"/>
    <property type="match status" value="1"/>
</dbReference>
<feature type="domain" description="EGF-like" evidence="10">
    <location>
        <begin position="16"/>
        <end position="57"/>
    </location>
</feature>
<dbReference type="SMART" id="SM00181">
    <property type="entry name" value="EGF"/>
    <property type="match status" value="3"/>
</dbReference>
<keyword evidence="13" id="KW-1185">Reference proteome</keyword>
<dbReference type="Ensembl" id="ENSOSIT00000009481.1">
    <property type="protein sequence ID" value="ENSOSIP00000008899.1"/>
    <property type="gene ID" value="ENSOSIG00000005679.1"/>
</dbReference>
<evidence type="ECO:0000256" key="6">
    <source>
        <dbReference type="ARBA" id="ARBA00022737"/>
    </source>
</evidence>
<dbReference type="Pfam" id="PF00683">
    <property type="entry name" value="TB"/>
    <property type="match status" value="1"/>
</dbReference>
<dbReference type="GeneTree" id="ENSGT00950000183158"/>
<dbReference type="FunFam" id="2.10.25.10:FF:000171">
    <property type="entry name" value="Fibrillin 2"/>
    <property type="match status" value="1"/>
</dbReference>
<keyword evidence="3" id="KW-0272">Extracellular matrix</keyword>
<evidence type="ECO:0000256" key="9">
    <source>
        <dbReference type="PROSITE-ProRule" id="PRU00076"/>
    </source>
</evidence>
<reference evidence="12" key="2">
    <citation type="submission" date="2025-09" db="UniProtKB">
        <authorList>
            <consortium name="Ensembl"/>
        </authorList>
    </citation>
    <scope>IDENTIFICATION</scope>
</reference>
<protein>
    <recommendedName>
        <fullName evidence="14">Fibrillin 1</fullName>
    </recommendedName>
</protein>
<evidence type="ECO:0000256" key="8">
    <source>
        <dbReference type="ARBA" id="ARBA00023180"/>
    </source>
</evidence>
<dbReference type="Pfam" id="PF07645">
    <property type="entry name" value="EGF_CA"/>
    <property type="match status" value="1"/>
</dbReference>
<dbReference type="PROSITE" id="PS51364">
    <property type="entry name" value="TB"/>
    <property type="match status" value="1"/>
</dbReference>
<comment type="subcellular location">
    <subcellularLocation>
        <location evidence="1">Secreted</location>
        <location evidence="1">Extracellular space</location>
        <location evidence="1">Extracellular matrix</location>
    </subcellularLocation>
</comment>
<keyword evidence="2" id="KW-0964">Secreted</keyword>
<feature type="domain" description="EGF-like" evidence="10">
    <location>
        <begin position="58"/>
        <end position="98"/>
    </location>
</feature>
<dbReference type="InterPro" id="IPR036773">
    <property type="entry name" value="TB_dom_sf"/>
</dbReference>
<dbReference type="InterPro" id="IPR049883">
    <property type="entry name" value="NOTCH1_EGF-like"/>
</dbReference>
<feature type="domain" description="TB" evidence="11">
    <location>
        <begin position="145"/>
        <end position="190"/>
    </location>
</feature>
<evidence type="ECO:0000256" key="4">
    <source>
        <dbReference type="ARBA" id="ARBA00022536"/>
    </source>
</evidence>
<evidence type="ECO:0008006" key="14">
    <source>
        <dbReference type="Google" id="ProtNLM"/>
    </source>
</evidence>
<dbReference type="AlphaFoldDB" id="A0A8C8DIW7"/>
<dbReference type="FunFam" id="3.90.290.10:FF:000007">
    <property type="entry name" value="Fibrillin 2"/>
    <property type="match status" value="1"/>
</dbReference>
<keyword evidence="5" id="KW-0732">Signal</keyword>
<proteinExistence type="predicted"/>
<dbReference type="Gene3D" id="3.90.290.10">
    <property type="entry name" value="TGF-beta binding (TB) domain"/>
    <property type="match status" value="1"/>
</dbReference>
<keyword evidence="7" id="KW-1015">Disulfide bond</keyword>
<name>A0A8C8DIW7_9TELE</name>
<dbReference type="SMART" id="SM00179">
    <property type="entry name" value="EGF_CA"/>
    <property type="match status" value="3"/>
</dbReference>
<dbReference type="PROSITE" id="PS00010">
    <property type="entry name" value="ASX_HYDROXYL"/>
    <property type="match status" value="3"/>
</dbReference>
<dbReference type="SUPFAM" id="SSF57581">
    <property type="entry name" value="TB module/8-cys domain"/>
    <property type="match status" value="1"/>
</dbReference>
<feature type="domain" description="EGF-like" evidence="10">
    <location>
        <begin position="99"/>
        <end position="139"/>
    </location>
</feature>
<evidence type="ECO:0000259" key="10">
    <source>
        <dbReference type="PROSITE" id="PS50026"/>
    </source>
</evidence>
<dbReference type="InterPro" id="IPR026823">
    <property type="entry name" value="cEGF"/>
</dbReference>
<organism evidence="12 13">
    <name type="scientific">Oryzias sinensis</name>
    <name type="common">Chinese medaka</name>
    <dbReference type="NCBI Taxonomy" id="183150"/>
    <lineage>
        <taxon>Eukaryota</taxon>
        <taxon>Metazoa</taxon>
        <taxon>Chordata</taxon>
        <taxon>Craniata</taxon>
        <taxon>Vertebrata</taxon>
        <taxon>Euteleostomi</taxon>
        <taxon>Actinopterygii</taxon>
        <taxon>Neopterygii</taxon>
        <taxon>Teleostei</taxon>
        <taxon>Neoteleostei</taxon>
        <taxon>Acanthomorphata</taxon>
        <taxon>Ovalentaria</taxon>
        <taxon>Atherinomorphae</taxon>
        <taxon>Beloniformes</taxon>
        <taxon>Adrianichthyidae</taxon>
        <taxon>Oryziinae</taxon>
        <taxon>Oryzias</taxon>
    </lineage>
</organism>
<dbReference type="SUPFAM" id="SSF57184">
    <property type="entry name" value="Growth factor receptor domain"/>
    <property type="match status" value="1"/>
</dbReference>
<dbReference type="InterPro" id="IPR001881">
    <property type="entry name" value="EGF-like_Ca-bd_dom"/>
</dbReference>
<dbReference type="CDD" id="cd00054">
    <property type="entry name" value="EGF_CA"/>
    <property type="match status" value="3"/>
</dbReference>
<dbReference type="InterPro" id="IPR052080">
    <property type="entry name" value="vWF_C/EGF_Fibrillin"/>
</dbReference>
<dbReference type="InterPro" id="IPR000742">
    <property type="entry name" value="EGF"/>
</dbReference>
<evidence type="ECO:0000256" key="2">
    <source>
        <dbReference type="ARBA" id="ARBA00022525"/>
    </source>
</evidence>
<dbReference type="PROSITE" id="PS01187">
    <property type="entry name" value="EGF_CA"/>
    <property type="match status" value="1"/>
</dbReference>
<reference evidence="12" key="1">
    <citation type="submission" date="2025-08" db="UniProtKB">
        <authorList>
            <consortium name="Ensembl"/>
        </authorList>
    </citation>
    <scope>IDENTIFICATION</scope>
</reference>
<dbReference type="PANTHER" id="PTHR47333:SF5">
    <property type="entry name" value="FIBRILLIN-3"/>
    <property type="match status" value="1"/>
</dbReference>
<evidence type="ECO:0000313" key="13">
    <source>
        <dbReference type="Proteomes" id="UP000694383"/>
    </source>
</evidence>
<dbReference type="FunFam" id="2.10.25.10:FF:000096">
    <property type="entry name" value="Putative fibrillin 2"/>
    <property type="match status" value="1"/>
</dbReference>
<dbReference type="Proteomes" id="UP000694383">
    <property type="component" value="Unplaced"/>
</dbReference>
<evidence type="ECO:0000259" key="11">
    <source>
        <dbReference type="PROSITE" id="PS51364"/>
    </source>
</evidence>
<evidence type="ECO:0000256" key="7">
    <source>
        <dbReference type="ARBA" id="ARBA00023157"/>
    </source>
</evidence>
<comment type="caution">
    <text evidence="9">Lacks conserved residue(s) required for the propagation of feature annotation.</text>
</comment>
<accession>A0A8C8DIW7</accession>
<dbReference type="PANTHER" id="PTHR47333">
    <property type="entry name" value="VON WILLEBRAND FACTOR C AND EGF DOMAIN-CONTAINING PROTEIN"/>
    <property type="match status" value="1"/>
</dbReference>
<dbReference type="InterPro" id="IPR000152">
    <property type="entry name" value="EGF-type_Asp/Asn_hydroxyl_site"/>
</dbReference>
<dbReference type="InterPro" id="IPR009030">
    <property type="entry name" value="Growth_fac_rcpt_cys_sf"/>
</dbReference>
<keyword evidence="4 9" id="KW-0245">EGF-like domain</keyword>
<dbReference type="Gene3D" id="2.10.25.10">
    <property type="entry name" value="Laminin"/>
    <property type="match status" value="3"/>
</dbReference>
<keyword evidence="8" id="KW-0325">Glycoprotein</keyword>